<accession>A0AAD9QDN7</accession>
<comment type="caution">
    <text evidence="1">The sequence shown here is derived from an EMBL/GenBank/DDBJ whole genome shotgun (WGS) entry which is preliminary data.</text>
</comment>
<name>A0AAD9QDN7_ACRCE</name>
<sequence>MLVQKVVYKEEFEKLKAGEVLPSNSRLPKLDPYYDTDDQVLRVGGRLRFADLPKQSKHQIILPHGHPEVAKMVQDVYKNMLHASPETVLSTLRQKVSLTQGRREVKRVIRRSVACQRQ</sequence>
<keyword evidence="2" id="KW-1185">Reference proteome</keyword>
<dbReference type="EMBL" id="JARQWQ010000041">
    <property type="protein sequence ID" value="KAK2559254.1"/>
    <property type="molecule type" value="Genomic_DNA"/>
</dbReference>
<protein>
    <submittedName>
        <fullName evidence="1">Uncharacterized protein</fullName>
    </submittedName>
</protein>
<dbReference type="AlphaFoldDB" id="A0AAD9QDN7"/>
<evidence type="ECO:0000313" key="2">
    <source>
        <dbReference type="Proteomes" id="UP001249851"/>
    </source>
</evidence>
<gene>
    <name evidence="1" type="ORF">P5673_018397</name>
</gene>
<dbReference type="PANTHER" id="PTHR47331">
    <property type="entry name" value="PHD-TYPE DOMAIN-CONTAINING PROTEIN"/>
    <property type="match status" value="1"/>
</dbReference>
<proteinExistence type="predicted"/>
<reference evidence="1" key="2">
    <citation type="journal article" date="2023" name="Science">
        <title>Genomic signatures of disease resistance in endangered staghorn corals.</title>
        <authorList>
            <person name="Vollmer S.V."/>
            <person name="Selwyn J.D."/>
            <person name="Despard B.A."/>
            <person name="Roesel C.L."/>
        </authorList>
    </citation>
    <scope>NUCLEOTIDE SEQUENCE</scope>
    <source>
        <strain evidence="1">K2</strain>
    </source>
</reference>
<evidence type="ECO:0000313" key="1">
    <source>
        <dbReference type="EMBL" id="KAK2559254.1"/>
    </source>
</evidence>
<dbReference type="Proteomes" id="UP001249851">
    <property type="component" value="Unassembled WGS sequence"/>
</dbReference>
<organism evidence="1 2">
    <name type="scientific">Acropora cervicornis</name>
    <name type="common">Staghorn coral</name>
    <dbReference type="NCBI Taxonomy" id="6130"/>
    <lineage>
        <taxon>Eukaryota</taxon>
        <taxon>Metazoa</taxon>
        <taxon>Cnidaria</taxon>
        <taxon>Anthozoa</taxon>
        <taxon>Hexacorallia</taxon>
        <taxon>Scleractinia</taxon>
        <taxon>Astrocoeniina</taxon>
        <taxon>Acroporidae</taxon>
        <taxon>Acropora</taxon>
    </lineage>
</organism>
<reference evidence="1" key="1">
    <citation type="journal article" date="2023" name="G3 (Bethesda)">
        <title>Whole genome assembly and annotation of the endangered Caribbean coral Acropora cervicornis.</title>
        <authorList>
            <person name="Selwyn J.D."/>
            <person name="Vollmer S.V."/>
        </authorList>
    </citation>
    <scope>NUCLEOTIDE SEQUENCE</scope>
    <source>
        <strain evidence="1">K2</strain>
    </source>
</reference>